<dbReference type="SUPFAM" id="SSF69318">
    <property type="entry name" value="Integrin alpha N-terminal domain"/>
    <property type="match status" value="1"/>
</dbReference>
<dbReference type="SUPFAM" id="SSF50370">
    <property type="entry name" value="Ricin B-like lectins"/>
    <property type="match status" value="1"/>
</dbReference>
<proteinExistence type="predicted"/>
<dbReference type="PANTHER" id="PTHR43118:SF1">
    <property type="entry name" value="RHAMNOGALACTURONAN LYASE (EUROFUNG)"/>
    <property type="match status" value="1"/>
</dbReference>
<evidence type="ECO:0000313" key="2">
    <source>
        <dbReference type="EMBL" id="MFD2067862.1"/>
    </source>
</evidence>
<dbReference type="PROSITE" id="PS50231">
    <property type="entry name" value="RICIN_B_LECTIN"/>
    <property type="match status" value="1"/>
</dbReference>
<dbReference type="InterPro" id="IPR035992">
    <property type="entry name" value="Ricin_B-like_lectins"/>
</dbReference>
<dbReference type="InterPro" id="IPR028994">
    <property type="entry name" value="Integrin_alpha_N"/>
</dbReference>
<name>A0ABW4WYQ5_9BACT</name>
<accession>A0ABW4WYQ5</accession>
<dbReference type="Proteomes" id="UP001597369">
    <property type="component" value="Unassembled WGS sequence"/>
</dbReference>
<dbReference type="SMART" id="SM00458">
    <property type="entry name" value="RICIN"/>
    <property type="match status" value="1"/>
</dbReference>
<dbReference type="Gene3D" id="2.60.40.10">
    <property type="entry name" value="Immunoglobulins"/>
    <property type="match status" value="4"/>
</dbReference>
<dbReference type="RefSeq" id="WP_317206927.1">
    <property type="nucleotide sequence ID" value="NZ_JAJJWI010000003.1"/>
</dbReference>
<dbReference type="SUPFAM" id="SSF49265">
    <property type="entry name" value="Fibronectin type III"/>
    <property type="match status" value="1"/>
</dbReference>
<feature type="domain" description="Ricin B lectin" evidence="1">
    <location>
        <begin position="881"/>
        <end position="1020"/>
    </location>
</feature>
<dbReference type="Gene3D" id="2.80.10.50">
    <property type="match status" value="2"/>
</dbReference>
<dbReference type="InterPro" id="IPR041624">
    <property type="entry name" value="RGI_lyase"/>
</dbReference>
<comment type="caution">
    <text evidence="2">The sequence shown here is derived from an EMBL/GenBank/DDBJ whole genome shotgun (WGS) entry which is preliminary data.</text>
</comment>
<evidence type="ECO:0000259" key="1">
    <source>
        <dbReference type="SMART" id="SM00458"/>
    </source>
</evidence>
<dbReference type="InterPro" id="IPR013783">
    <property type="entry name" value="Ig-like_fold"/>
</dbReference>
<dbReference type="NCBIfam" id="TIGR04183">
    <property type="entry name" value="Por_Secre_tail"/>
    <property type="match status" value="1"/>
</dbReference>
<dbReference type="InterPro" id="IPR049366">
    <property type="entry name" value="RGL11_C"/>
</dbReference>
<dbReference type="InterPro" id="IPR000772">
    <property type="entry name" value="Ricin_B_lectin"/>
</dbReference>
<dbReference type="PANTHER" id="PTHR43118">
    <property type="entry name" value="RHAMNOGALACTURONAN LYASE (EUROFUNG)"/>
    <property type="match status" value="1"/>
</dbReference>
<dbReference type="InterPro" id="IPR036116">
    <property type="entry name" value="FN3_sf"/>
</dbReference>
<reference evidence="3" key="1">
    <citation type="journal article" date="2019" name="Int. J. Syst. Evol. Microbiol.">
        <title>The Global Catalogue of Microorganisms (GCM) 10K type strain sequencing project: providing services to taxonomists for standard genome sequencing and annotation.</title>
        <authorList>
            <consortium name="The Broad Institute Genomics Platform"/>
            <consortium name="The Broad Institute Genome Sequencing Center for Infectious Disease"/>
            <person name="Wu L."/>
            <person name="Ma J."/>
        </authorList>
    </citation>
    <scope>NUCLEOTIDE SEQUENCE [LARGE SCALE GENOMIC DNA]</scope>
    <source>
        <strain evidence="3">JCM 16545</strain>
    </source>
</reference>
<protein>
    <submittedName>
        <fullName evidence="2">RICIN domain-containing protein</fullName>
    </submittedName>
</protein>
<dbReference type="CDD" id="cd00161">
    <property type="entry name" value="beta-trefoil_Ricin-like"/>
    <property type="match status" value="1"/>
</dbReference>
<dbReference type="CDD" id="cd10318">
    <property type="entry name" value="RGL11"/>
    <property type="match status" value="1"/>
</dbReference>
<dbReference type="InterPro" id="IPR034641">
    <property type="entry name" value="RGL11"/>
</dbReference>
<dbReference type="InterPro" id="IPR026444">
    <property type="entry name" value="Secre_tail"/>
</dbReference>
<gene>
    <name evidence="2" type="ORF">ACFSKU_13285</name>
</gene>
<organism evidence="2 3">
    <name type="scientific">Pontibacter silvestris</name>
    <dbReference type="NCBI Taxonomy" id="2305183"/>
    <lineage>
        <taxon>Bacteria</taxon>
        <taxon>Pseudomonadati</taxon>
        <taxon>Bacteroidota</taxon>
        <taxon>Cytophagia</taxon>
        <taxon>Cytophagales</taxon>
        <taxon>Hymenobacteraceae</taxon>
        <taxon>Pontibacter</taxon>
    </lineage>
</organism>
<dbReference type="Pfam" id="PF18370">
    <property type="entry name" value="RGI_lyase"/>
    <property type="match status" value="1"/>
</dbReference>
<dbReference type="Pfam" id="PF21348">
    <property type="entry name" value="RGL11_C"/>
    <property type="match status" value="1"/>
</dbReference>
<sequence>MESLGRGLVAVRTGTNEVFISWRMLGTDPDDIAFNLYRGSTLLTTSPITAATNYTDNTGSNETYTVRPVINGQEQEASDPASVWEQPYLSIPLQRPAGGTTPDGVSYTYSPNDCSVGDLDGDGEYEVILKWDPSNAKDNSQSGYTGNVYIDAYKLNGTHMWRIDLGKNIRAGAHYTQFIVYDLDSDGKAEVAFKTADGTIDGTGTLIGNATADYRNNGGYILAGPEYLTVFNGETGAAMATTDYLPARGNVSGWGDNYGNRVDRFLAGVGYFDGQRPSLLMTRGYYTRAVLVAWDWRNGQLTERWTFDSDAEGNGAYAGQGNHQLTVADVDEDGKDEVVFGSMAIDDDGTGLYTTGLGHGDAMHVSDLNPDRPGLETWTAHEDVSAYDGNGLWLRDAQTGKKLWGVPASRDIGRALAADIDPRYKGYEVWGATGTLYSVTGQEISAAKPSSANFANWWDGDLQREILDGTTLDKWNYTSGTSERLLTAYQYGAEQNNGTKANPGLSADILGDWREEVIYRHSNNSELLIFTTTTPTEHRFYTFMHDPQYRVSVAWQNVSYNQPPHTSFYVGEGMETPPTPNIALVDNTGGSTPVIYLGASGGDGEVNLSWSVSNVELMNQEIYRDTDADPNGRSRIASVSATTTTFKDTDVTNDTTYYYWIKAKSTDAVTISSNVASATPKVEEEGGGIPSVVLEANVGGSKIALTWEVLNTELSGQEVYRDTDSNPSGRTRIATSIDGSIRSFVDNTVQNGVTYYYWIKATAVDGSVINSNGANATAVVDGNVELPKVELSAMAGDAQIDLNWTVTNIDLRSLEIFRDIDADPNGRVRVASVSIDSRSYIDNTAQNGITYYYWIKATDVNGAVTNSNAGSAILESSSLDGTYLLTARHSEKVLDLNKDCVGNNGNSNLVQHAPNGSNQQLWTISSVDEGYYTIINATCGQALGVKAKSSSAEGANILQWSYAGGSNQQWAISKMDNDYYSIVNRATGLAVSVEGSSTANGANVKQWTYADGMNQQFSLAPANVSTTSAVAKQNDLVMDRKGEGVSAIIYPNPTAEAFLIETKGAFEYIVFDQLSRVVEQGKGKNVVKAGSKLKAGLYIINVQTDENNQQLKLIKK</sequence>
<dbReference type="Pfam" id="PF14200">
    <property type="entry name" value="RicinB_lectin_2"/>
    <property type="match status" value="2"/>
</dbReference>
<keyword evidence="3" id="KW-1185">Reference proteome</keyword>
<evidence type="ECO:0000313" key="3">
    <source>
        <dbReference type="Proteomes" id="UP001597369"/>
    </source>
</evidence>
<dbReference type="EMBL" id="JBHUHV010000039">
    <property type="protein sequence ID" value="MFD2067862.1"/>
    <property type="molecule type" value="Genomic_DNA"/>
</dbReference>